<feature type="binding site" evidence="11">
    <location>
        <begin position="11"/>
        <end position="14"/>
    </location>
    <ligand>
        <name>NADP(+)</name>
        <dbReference type="ChEBI" id="CHEBI:58349"/>
    </ligand>
</feature>
<evidence type="ECO:0000256" key="10">
    <source>
        <dbReference type="PIRSR" id="PIRSR611284-1"/>
    </source>
</evidence>
<sequence length="245" mass="25528">MVKDRVAVVTGASRGIGRSIALALAAGGAKIVAADVSLEGCQELVDELAAQGTEGLAVQCNVTSSQDAERLIDAAVAKFGRVDILINNAGITRDGMLMRMKDEEWDAVLSINLKGAFVCTRAVCKVMTKQRSGRIINIASIVGQMGNAGQANYCASKAGLIGLTKSNARELARRSITVNAVAPGFIATAMTDALPEKVRNELAAQIPLERLGSADDIANAVLFLASDNSAYITGQVLAVNGGMYM</sequence>
<comment type="catalytic activity">
    <reaction evidence="12">
        <text>a (3R)-hydroxyacyl-[ACP] + NADP(+) = a 3-oxoacyl-[ACP] + NADPH + H(+)</text>
        <dbReference type="Rhea" id="RHEA:17397"/>
        <dbReference type="Rhea" id="RHEA-COMP:9916"/>
        <dbReference type="Rhea" id="RHEA-COMP:9945"/>
        <dbReference type="ChEBI" id="CHEBI:15378"/>
        <dbReference type="ChEBI" id="CHEBI:57783"/>
        <dbReference type="ChEBI" id="CHEBI:58349"/>
        <dbReference type="ChEBI" id="CHEBI:78776"/>
        <dbReference type="ChEBI" id="CHEBI:78827"/>
        <dbReference type="EC" id="1.1.1.100"/>
    </reaction>
</comment>
<dbReference type="PANTHER" id="PTHR42879:SF2">
    <property type="entry name" value="3-OXOACYL-[ACYL-CARRIER-PROTEIN] REDUCTASE FABG"/>
    <property type="match status" value="1"/>
</dbReference>
<dbReference type="PRINTS" id="PR00080">
    <property type="entry name" value="SDRFAMILY"/>
</dbReference>
<evidence type="ECO:0000256" key="4">
    <source>
        <dbReference type="ARBA" id="ARBA00022516"/>
    </source>
</evidence>
<dbReference type="InterPro" id="IPR011284">
    <property type="entry name" value="3oxo_ACP_reduc"/>
</dbReference>
<dbReference type="PRINTS" id="PR00081">
    <property type="entry name" value="GDHRDH"/>
</dbReference>
<dbReference type="NCBIfam" id="NF004198">
    <property type="entry name" value="PRK05653.1-3"/>
    <property type="match status" value="1"/>
</dbReference>
<evidence type="ECO:0000256" key="11">
    <source>
        <dbReference type="PIRSR" id="PIRSR611284-2"/>
    </source>
</evidence>
<dbReference type="eggNOG" id="COG1028">
    <property type="taxonomic scope" value="Bacteria"/>
</dbReference>
<evidence type="ECO:0000256" key="7">
    <source>
        <dbReference type="ARBA" id="ARBA00023002"/>
    </source>
</evidence>
<dbReference type="FunFam" id="3.40.50.720:FF:000037">
    <property type="entry name" value="3-oxoacyl-[acyl-carrier-protein] reductase FabG"/>
    <property type="match status" value="1"/>
</dbReference>
<feature type="binding site" evidence="11">
    <location>
        <position position="186"/>
    </location>
    <ligand>
        <name>NADP(+)</name>
        <dbReference type="ChEBI" id="CHEBI:58349"/>
    </ligand>
</feature>
<dbReference type="Proteomes" id="UP000006732">
    <property type="component" value="Chromosome"/>
</dbReference>
<evidence type="ECO:0000256" key="8">
    <source>
        <dbReference type="ARBA" id="ARBA00023098"/>
    </source>
</evidence>
<evidence type="ECO:0000259" key="13">
    <source>
        <dbReference type="SMART" id="SM00822"/>
    </source>
</evidence>
<dbReference type="HOGENOM" id="CLU_010194_1_3_7"/>
<feature type="active site" description="Proton acceptor" evidence="10">
    <location>
        <position position="153"/>
    </location>
</feature>
<gene>
    <name evidence="14" type="ordered locus">Ppro_1744</name>
</gene>
<keyword evidence="15" id="KW-1185">Reference proteome</keyword>
<comment type="subunit">
    <text evidence="12">Homotetramer.</text>
</comment>
<dbReference type="EMBL" id="CP000482">
    <property type="protein sequence ID" value="ABK99356.1"/>
    <property type="molecule type" value="Genomic_DNA"/>
</dbReference>
<accession>A1APT6</accession>
<feature type="binding site" evidence="11">
    <location>
        <begin position="61"/>
        <end position="62"/>
    </location>
    <ligand>
        <name>NADP(+)</name>
        <dbReference type="ChEBI" id="CHEBI:58349"/>
    </ligand>
</feature>
<dbReference type="NCBIfam" id="NF005559">
    <property type="entry name" value="PRK07231.1"/>
    <property type="match status" value="1"/>
</dbReference>
<evidence type="ECO:0000256" key="6">
    <source>
        <dbReference type="ARBA" id="ARBA00022857"/>
    </source>
</evidence>
<protein>
    <recommendedName>
        <fullName evidence="3 12">3-oxoacyl-[acyl-carrier-protein] reductase</fullName>
        <ecNumber evidence="3 12">1.1.1.100</ecNumber>
    </recommendedName>
</protein>
<reference evidence="14 15" key="1">
    <citation type="submission" date="2006-10" db="EMBL/GenBank/DDBJ databases">
        <title>Complete sequence of chromosome of Pelobacter propionicus DSM 2379.</title>
        <authorList>
            <consortium name="US DOE Joint Genome Institute"/>
            <person name="Copeland A."/>
            <person name="Lucas S."/>
            <person name="Lapidus A."/>
            <person name="Barry K."/>
            <person name="Detter J.C."/>
            <person name="Glavina del Rio T."/>
            <person name="Hammon N."/>
            <person name="Israni S."/>
            <person name="Dalin E."/>
            <person name="Tice H."/>
            <person name="Pitluck S."/>
            <person name="Saunders E."/>
            <person name="Brettin T."/>
            <person name="Bruce D."/>
            <person name="Han C."/>
            <person name="Tapia R."/>
            <person name="Schmutz J."/>
            <person name="Larimer F."/>
            <person name="Land M."/>
            <person name="Hauser L."/>
            <person name="Kyrpides N."/>
            <person name="Kim E."/>
            <person name="Lovley D."/>
            <person name="Richardson P."/>
        </authorList>
    </citation>
    <scope>NUCLEOTIDE SEQUENCE [LARGE SCALE GENOMIC DNA]</scope>
    <source>
        <strain evidence="15">DSM 2379 / NBRC 103807 / OttBd1</strain>
    </source>
</reference>
<dbReference type="STRING" id="338966.Ppro_1744"/>
<dbReference type="UniPathway" id="UPA00094"/>
<keyword evidence="5 12" id="KW-0276">Fatty acid metabolism</keyword>
<keyword evidence="9 12" id="KW-0275">Fatty acid biosynthesis</keyword>
<dbReference type="Pfam" id="PF13561">
    <property type="entry name" value="adh_short_C2"/>
    <property type="match status" value="1"/>
</dbReference>
<keyword evidence="4 12" id="KW-0444">Lipid biosynthesis</keyword>
<dbReference type="InterPro" id="IPR036291">
    <property type="entry name" value="NAD(P)-bd_dom_sf"/>
</dbReference>
<name>A1APT6_PELPD</name>
<evidence type="ECO:0000313" key="15">
    <source>
        <dbReference type="Proteomes" id="UP000006732"/>
    </source>
</evidence>
<evidence type="ECO:0000256" key="3">
    <source>
        <dbReference type="ARBA" id="ARBA00012948"/>
    </source>
</evidence>
<keyword evidence="6 11" id="KW-0521">NADP</keyword>
<evidence type="ECO:0000256" key="1">
    <source>
        <dbReference type="ARBA" id="ARBA00005194"/>
    </source>
</evidence>
<dbReference type="NCBIfam" id="NF009466">
    <property type="entry name" value="PRK12826.1-2"/>
    <property type="match status" value="1"/>
</dbReference>
<keyword evidence="7 12" id="KW-0560">Oxidoreductase</keyword>
<comment type="function">
    <text evidence="12">Catalyzes the NADPH-dependent reduction of beta-ketoacyl-ACP substrates to beta-hydroxyacyl-ACP products, the first reductive step in the elongation cycle of fatty acid biosynthesis.</text>
</comment>
<dbReference type="KEGG" id="ppd:Ppro_1744"/>
<dbReference type="GO" id="GO:0030497">
    <property type="term" value="P:fatty acid elongation"/>
    <property type="evidence" value="ECO:0007669"/>
    <property type="project" value="UniProtKB-ARBA"/>
</dbReference>
<feature type="domain" description="Ketoreductase" evidence="13">
    <location>
        <begin position="5"/>
        <end position="184"/>
    </location>
</feature>
<evidence type="ECO:0000256" key="9">
    <source>
        <dbReference type="ARBA" id="ARBA00023160"/>
    </source>
</evidence>
<dbReference type="SMART" id="SM00822">
    <property type="entry name" value="PKS_KR"/>
    <property type="match status" value="1"/>
</dbReference>
<dbReference type="PANTHER" id="PTHR42879">
    <property type="entry name" value="3-OXOACYL-(ACYL-CARRIER-PROTEIN) REDUCTASE"/>
    <property type="match status" value="1"/>
</dbReference>
<dbReference type="InterPro" id="IPR050259">
    <property type="entry name" value="SDR"/>
</dbReference>
<dbReference type="Gene3D" id="3.40.50.720">
    <property type="entry name" value="NAD(P)-binding Rossmann-like Domain"/>
    <property type="match status" value="1"/>
</dbReference>
<evidence type="ECO:0000256" key="12">
    <source>
        <dbReference type="RuleBase" id="RU366074"/>
    </source>
</evidence>
<dbReference type="AlphaFoldDB" id="A1APT6"/>
<dbReference type="GO" id="GO:0051287">
    <property type="term" value="F:NAD binding"/>
    <property type="evidence" value="ECO:0007669"/>
    <property type="project" value="UniProtKB-UniRule"/>
</dbReference>
<dbReference type="CDD" id="cd05333">
    <property type="entry name" value="BKR_SDR_c"/>
    <property type="match status" value="1"/>
</dbReference>
<feature type="binding site" evidence="11">
    <location>
        <begin position="153"/>
        <end position="157"/>
    </location>
    <ligand>
        <name>NADP(+)</name>
        <dbReference type="ChEBI" id="CHEBI:58349"/>
    </ligand>
</feature>
<feature type="binding site" evidence="11">
    <location>
        <position position="88"/>
    </location>
    <ligand>
        <name>NADP(+)</name>
        <dbReference type="ChEBI" id="CHEBI:58349"/>
    </ligand>
</feature>
<keyword evidence="8 12" id="KW-0443">Lipid metabolism</keyword>
<dbReference type="InterPro" id="IPR002347">
    <property type="entry name" value="SDR_fam"/>
</dbReference>
<dbReference type="SUPFAM" id="SSF51735">
    <property type="entry name" value="NAD(P)-binding Rossmann-fold domains"/>
    <property type="match status" value="1"/>
</dbReference>
<dbReference type="EC" id="1.1.1.100" evidence="3 12"/>
<evidence type="ECO:0000256" key="5">
    <source>
        <dbReference type="ARBA" id="ARBA00022832"/>
    </source>
</evidence>
<evidence type="ECO:0000313" key="14">
    <source>
        <dbReference type="EMBL" id="ABK99356.1"/>
    </source>
</evidence>
<evidence type="ECO:0000256" key="2">
    <source>
        <dbReference type="ARBA" id="ARBA00006484"/>
    </source>
</evidence>
<dbReference type="GO" id="GO:0004316">
    <property type="term" value="F:3-oxoacyl-[acyl-carrier-protein] reductase (NADPH) activity"/>
    <property type="evidence" value="ECO:0007669"/>
    <property type="project" value="UniProtKB-UniRule"/>
</dbReference>
<dbReference type="RefSeq" id="WP_011735633.1">
    <property type="nucleotide sequence ID" value="NC_008609.1"/>
</dbReference>
<comment type="similarity">
    <text evidence="2 12">Belongs to the short-chain dehydrogenases/reductases (SDR) family.</text>
</comment>
<dbReference type="NCBIfam" id="TIGR01830">
    <property type="entry name" value="3oxo_ACP_reduc"/>
    <property type="match status" value="1"/>
</dbReference>
<comment type="pathway">
    <text evidence="1 12">Lipid metabolism; fatty acid biosynthesis.</text>
</comment>
<proteinExistence type="inferred from homology"/>
<organism evidence="14 15">
    <name type="scientific">Pelobacter propionicus (strain DSM 2379 / NBRC 103807 / OttBd1)</name>
    <dbReference type="NCBI Taxonomy" id="338966"/>
    <lineage>
        <taxon>Bacteria</taxon>
        <taxon>Pseudomonadati</taxon>
        <taxon>Thermodesulfobacteriota</taxon>
        <taxon>Desulfuromonadia</taxon>
        <taxon>Desulfuromonadales</taxon>
        <taxon>Desulfuromonadaceae</taxon>
        <taxon>Pelobacter</taxon>
    </lineage>
</organism>
<dbReference type="InterPro" id="IPR057326">
    <property type="entry name" value="KR_dom"/>
</dbReference>
<dbReference type="OrthoDB" id="5363038at2"/>